<organism evidence="2 3">
    <name type="scientific">Ilyodon furcidens</name>
    <name type="common">goldbreast splitfin</name>
    <dbReference type="NCBI Taxonomy" id="33524"/>
    <lineage>
        <taxon>Eukaryota</taxon>
        <taxon>Metazoa</taxon>
        <taxon>Chordata</taxon>
        <taxon>Craniata</taxon>
        <taxon>Vertebrata</taxon>
        <taxon>Euteleostomi</taxon>
        <taxon>Actinopterygii</taxon>
        <taxon>Neopterygii</taxon>
        <taxon>Teleostei</taxon>
        <taxon>Neoteleostei</taxon>
        <taxon>Acanthomorphata</taxon>
        <taxon>Ovalentaria</taxon>
        <taxon>Atherinomorphae</taxon>
        <taxon>Cyprinodontiformes</taxon>
        <taxon>Goodeidae</taxon>
        <taxon>Ilyodon</taxon>
    </lineage>
</organism>
<dbReference type="Proteomes" id="UP001482620">
    <property type="component" value="Unassembled WGS sequence"/>
</dbReference>
<keyword evidence="3" id="KW-1185">Reference proteome</keyword>
<accession>A0ABV0VGW5</accession>
<reference evidence="2 3" key="1">
    <citation type="submission" date="2021-06" db="EMBL/GenBank/DDBJ databases">
        <authorList>
            <person name="Palmer J.M."/>
        </authorList>
    </citation>
    <scope>NUCLEOTIDE SEQUENCE [LARGE SCALE GENOMIC DNA]</scope>
    <source>
        <strain evidence="3">if_2019</strain>
        <tissue evidence="2">Muscle</tissue>
    </source>
</reference>
<evidence type="ECO:0000313" key="2">
    <source>
        <dbReference type="EMBL" id="MEQ2256495.1"/>
    </source>
</evidence>
<evidence type="ECO:0000313" key="3">
    <source>
        <dbReference type="Proteomes" id="UP001482620"/>
    </source>
</evidence>
<proteinExistence type="predicted"/>
<dbReference type="InterPro" id="IPR036770">
    <property type="entry name" value="Ankyrin_rpt-contain_sf"/>
</dbReference>
<name>A0ABV0VGW5_9TELE</name>
<sequence>MLSSIPTRLLTRRSRSLSPCGRVLQTSASGAAGQTFRETPGQTNRNPIVSTSRVSRRGILSEETAVTSVNASVQYHHLAPRWLSNLENRRSSWAALASRGRQNNQYWEDSRQTGGSESRGTGGGASRAGLASAGVLSAAAVAFCLRKDSDNKGDALLEAARTNNAQDVSRLINEGVDPNHRHRLGWTALMVAAMNRQHSHLSVHHCCISIYLVFHQPSILPSIRLSIHPSVCTSSTTDPTTASLEKDRVL</sequence>
<protein>
    <recommendedName>
        <fullName evidence="4">Caseinolytic peptidase B protein homolog</fullName>
    </recommendedName>
</protein>
<comment type="caution">
    <text evidence="2">The sequence shown here is derived from an EMBL/GenBank/DDBJ whole genome shotgun (WGS) entry which is preliminary data.</text>
</comment>
<feature type="region of interest" description="Disordered" evidence="1">
    <location>
        <begin position="28"/>
        <end position="48"/>
    </location>
</feature>
<evidence type="ECO:0000256" key="1">
    <source>
        <dbReference type="SAM" id="MobiDB-lite"/>
    </source>
</evidence>
<dbReference type="Gene3D" id="1.25.40.20">
    <property type="entry name" value="Ankyrin repeat-containing domain"/>
    <property type="match status" value="1"/>
</dbReference>
<gene>
    <name evidence="2" type="ORF">ILYODFUR_024806</name>
</gene>
<evidence type="ECO:0008006" key="4">
    <source>
        <dbReference type="Google" id="ProtNLM"/>
    </source>
</evidence>
<dbReference type="SUPFAM" id="SSF48403">
    <property type="entry name" value="Ankyrin repeat"/>
    <property type="match status" value="1"/>
</dbReference>
<dbReference type="EMBL" id="JAHRIQ010107243">
    <property type="protein sequence ID" value="MEQ2256495.1"/>
    <property type="molecule type" value="Genomic_DNA"/>
</dbReference>
<feature type="compositionally biased region" description="Polar residues" evidence="1">
    <location>
        <begin position="36"/>
        <end position="48"/>
    </location>
</feature>
<feature type="region of interest" description="Disordered" evidence="1">
    <location>
        <begin position="104"/>
        <end position="127"/>
    </location>
</feature>